<dbReference type="AlphaFoldDB" id="A0A843U5T1"/>
<name>A0A843U5T1_COLES</name>
<evidence type="ECO:0000313" key="3">
    <source>
        <dbReference type="Proteomes" id="UP000652761"/>
    </source>
</evidence>
<dbReference type="PANTHER" id="PTHR33108">
    <property type="entry name" value="OS01G0745000 PROTEIN"/>
    <property type="match status" value="1"/>
</dbReference>
<feature type="region of interest" description="Disordered" evidence="1">
    <location>
        <begin position="48"/>
        <end position="69"/>
    </location>
</feature>
<evidence type="ECO:0008006" key="4">
    <source>
        <dbReference type="Google" id="ProtNLM"/>
    </source>
</evidence>
<keyword evidence="3" id="KW-1185">Reference proteome</keyword>
<dbReference type="Proteomes" id="UP000652761">
    <property type="component" value="Unassembled WGS sequence"/>
</dbReference>
<gene>
    <name evidence="2" type="ORF">Taro_011263</name>
</gene>
<dbReference type="PANTHER" id="PTHR33108:SF14">
    <property type="entry name" value="OS01G0745000 PROTEIN"/>
    <property type="match status" value="1"/>
</dbReference>
<evidence type="ECO:0000256" key="1">
    <source>
        <dbReference type="SAM" id="MobiDB-lite"/>
    </source>
</evidence>
<organism evidence="2 3">
    <name type="scientific">Colocasia esculenta</name>
    <name type="common">Wild taro</name>
    <name type="synonym">Arum esculentum</name>
    <dbReference type="NCBI Taxonomy" id="4460"/>
    <lineage>
        <taxon>Eukaryota</taxon>
        <taxon>Viridiplantae</taxon>
        <taxon>Streptophyta</taxon>
        <taxon>Embryophyta</taxon>
        <taxon>Tracheophyta</taxon>
        <taxon>Spermatophyta</taxon>
        <taxon>Magnoliopsida</taxon>
        <taxon>Liliopsida</taxon>
        <taxon>Araceae</taxon>
        <taxon>Aroideae</taxon>
        <taxon>Colocasieae</taxon>
        <taxon>Colocasia</taxon>
    </lineage>
</organism>
<evidence type="ECO:0000313" key="2">
    <source>
        <dbReference type="EMBL" id="MQL78825.1"/>
    </source>
</evidence>
<reference evidence="2" key="1">
    <citation type="submission" date="2017-07" db="EMBL/GenBank/DDBJ databases">
        <title>Taro Niue Genome Assembly and Annotation.</title>
        <authorList>
            <person name="Atibalentja N."/>
            <person name="Keating K."/>
            <person name="Fields C.J."/>
        </authorList>
    </citation>
    <scope>NUCLEOTIDE SEQUENCE</scope>
    <source>
        <strain evidence="2">Niue_2</strain>
        <tissue evidence="2">Leaf</tissue>
    </source>
</reference>
<dbReference type="Pfam" id="PF07911">
    <property type="entry name" value="DUF1677"/>
    <property type="match status" value="1"/>
</dbReference>
<comment type="caution">
    <text evidence="2">The sequence shown here is derived from an EMBL/GenBank/DDBJ whole genome shotgun (WGS) entry which is preliminary data.</text>
</comment>
<accession>A0A843U5T1</accession>
<dbReference type="OrthoDB" id="678173at2759"/>
<proteinExistence type="predicted"/>
<sequence>MQRQCTSVEPLDVRAREALLRLSCTFRSRGHIKPGVKGHPGTIHFVSSTARGDQLTRRKAKHSRDRKDQSLRRAISEILEDTGSIVEDFQVQQASKNSSEPQMIDCECCGMSEECTPTYIARIKEFYCGKWVCGLCSEAVKEQVKKKPMESMQEALESHMALCMKFNRTIRINPKLSLASSMRDIARRSSQRRTSKDLFASRIARTSSCGARIAL</sequence>
<dbReference type="InterPro" id="IPR012876">
    <property type="entry name" value="DUF1677_pln"/>
</dbReference>
<dbReference type="EMBL" id="NMUH01000419">
    <property type="protein sequence ID" value="MQL78825.1"/>
    <property type="molecule type" value="Genomic_DNA"/>
</dbReference>
<protein>
    <recommendedName>
        <fullName evidence="4">DUF1677 family protein</fullName>
    </recommendedName>
</protein>